<dbReference type="Proteomes" id="UP001181313">
    <property type="component" value="Unassembled WGS sequence"/>
</dbReference>
<sequence length="73" mass="8240">VKPLVVQVLDLGRQVPTRGFTPSCRLPRSVTQRHRSLLATAHSPARMINITTQASTTLLLQPSLHQQWQQYPI</sequence>
<protein>
    <submittedName>
        <fullName evidence="1">Uncharacterized protein</fullName>
    </submittedName>
</protein>
<organism evidence="1 2">
    <name type="scientific">Streptomyces althioticus subsp. attaecolombicae</name>
    <dbReference type="NCBI Taxonomy" id="3075534"/>
    <lineage>
        <taxon>Bacteria</taxon>
        <taxon>Bacillati</taxon>
        <taxon>Actinomycetota</taxon>
        <taxon>Actinomycetes</taxon>
        <taxon>Kitasatosporales</taxon>
        <taxon>Streptomycetaceae</taxon>
        <taxon>Streptomyces</taxon>
        <taxon>Streptomyces althioticus group</taxon>
    </lineage>
</organism>
<keyword evidence="2" id="KW-1185">Reference proteome</keyword>
<feature type="non-terminal residue" evidence="1">
    <location>
        <position position="1"/>
    </location>
</feature>
<dbReference type="RefSeq" id="WP_337675395.1">
    <property type="nucleotide sequence ID" value="NZ_JAVSGH010000083.1"/>
</dbReference>
<name>A0ABU3I8R2_9ACTN</name>
<proteinExistence type="predicted"/>
<dbReference type="EMBL" id="JAVSGH010000083">
    <property type="protein sequence ID" value="MDT3728905.1"/>
    <property type="molecule type" value="Genomic_DNA"/>
</dbReference>
<gene>
    <name evidence="1" type="ORF">ROS62_30185</name>
</gene>
<accession>A0ABU3I8R2</accession>
<evidence type="ECO:0000313" key="1">
    <source>
        <dbReference type="EMBL" id="MDT3728905.1"/>
    </source>
</evidence>
<comment type="caution">
    <text evidence="1">The sequence shown here is derived from an EMBL/GenBank/DDBJ whole genome shotgun (WGS) entry which is preliminary data.</text>
</comment>
<reference evidence="1" key="1">
    <citation type="submission" date="2024-05" db="EMBL/GenBank/DDBJ databases">
        <title>30 novel species of actinomycetes from the DSMZ collection.</title>
        <authorList>
            <person name="Nouioui I."/>
        </authorList>
    </citation>
    <scope>NUCLEOTIDE SEQUENCE</scope>
    <source>
        <strain evidence="1">DSM 41972</strain>
    </source>
</reference>
<evidence type="ECO:0000313" key="2">
    <source>
        <dbReference type="Proteomes" id="UP001181313"/>
    </source>
</evidence>